<dbReference type="Pfam" id="PF13426">
    <property type="entry name" value="PAS_9"/>
    <property type="match status" value="1"/>
</dbReference>
<evidence type="ECO:0000256" key="2">
    <source>
        <dbReference type="ARBA" id="ARBA00012438"/>
    </source>
</evidence>
<dbReference type="SMART" id="SM00387">
    <property type="entry name" value="HATPase_c"/>
    <property type="match status" value="1"/>
</dbReference>
<dbReference type="PROSITE" id="PS50109">
    <property type="entry name" value="HIS_KIN"/>
    <property type="match status" value="1"/>
</dbReference>
<accession>A0ABS3QIX3</accession>
<dbReference type="InterPro" id="IPR003594">
    <property type="entry name" value="HATPase_dom"/>
</dbReference>
<proteinExistence type="predicted"/>
<dbReference type="Proteomes" id="UP000664369">
    <property type="component" value="Unassembled WGS sequence"/>
</dbReference>
<dbReference type="InterPro" id="IPR005467">
    <property type="entry name" value="His_kinase_dom"/>
</dbReference>
<name>A0ABS3QIX3_9BACT</name>
<dbReference type="CDD" id="cd00075">
    <property type="entry name" value="HATPase"/>
    <property type="match status" value="1"/>
</dbReference>
<dbReference type="SUPFAM" id="SSF55874">
    <property type="entry name" value="ATPase domain of HSP90 chaperone/DNA topoisomerase II/histidine kinase"/>
    <property type="match status" value="1"/>
</dbReference>
<dbReference type="PANTHER" id="PTHR43547:SF2">
    <property type="entry name" value="HYBRID SIGNAL TRANSDUCTION HISTIDINE KINASE C"/>
    <property type="match status" value="1"/>
</dbReference>
<dbReference type="InterPro" id="IPR036097">
    <property type="entry name" value="HisK_dim/P_sf"/>
</dbReference>
<dbReference type="PANTHER" id="PTHR43547">
    <property type="entry name" value="TWO-COMPONENT HISTIDINE KINASE"/>
    <property type="match status" value="1"/>
</dbReference>
<evidence type="ECO:0000259" key="5">
    <source>
        <dbReference type="PROSITE" id="PS50109"/>
    </source>
</evidence>
<evidence type="ECO:0000313" key="6">
    <source>
        <dbReference type="EMBL" id="MBO2010734.1"/>
    </source>
</evidence>
<keyword evidence="7" id="KW-1185">Reference proteome</keyword>
<feature type="domain" description="Histidine kinase" evidence="5">
    <location>
        <begin position="315"/>
        <end position="524"/>
    </location>
</feature>
<keyword evidence="3" id="KW-0597">Phosphoprotein</keyword>
<dbReference type="RefSeq" id="WP_208176364.1">
    <property type="nucleotide sequence ID" value="NZ_JAGETZ010000008.1"/>
</dbReference>
<keyword evidence="6" id="KW-0418">Kinase</keyword>
<dbReference type="SMART" id="SM00388">
    <property type="entry name" value="HisKA"/>
    <property type="match status" value="1"/>
</dbReference>
<dbReference type="EC" id="2.7.13.3" evidence="2"/>
<dbReference type="GO" id="GO:0016301">
    <property type="term" value="F:kinase activity"/>
    <property type="evidence" value="ECO:0007669"/>
    <property type="project" value="UniProtKB-KW"/>
</dbReference>
<reference evidence="6 7" key="1">
    <citation type="submission" date="2021-03" db="EMBL/GenBank/DDBJ databases">
        <authorList>
            <person name="Kim M.K."/>
        </authorList>
    </citation>
    <scope>NUCLEOTIDE SEQUENCE [LARGE SCALE GENOMIC DNA]</scope>
    <source>
        <strain evidence="6 7">BT442</strain>
    </source>
</reference>
<dbReference type="NCBIfam" id="TIGR00229">
    <property type="entry name" value="sensory_box"/>
    <property type="match status" value="1"/>
</dbReference>
<evidence type="ECO:0000256" key="4">
    <source>
        <dbReference type="SAM" id="MobiDB-lite"/>
    </source>
</evidence>
<gene>
    <name evidence="6" type="ORF">J4E00_16855</name>
</gene>
<comment type="caution">
    <text evidence="6">The sequence shown here is derived from an EMBL/GenBank/DDBJ whole genome shotgun (WGS) entry which is preliminary data.</text>
</comment>
<protein>
    <recommendedName>
        <fullName evidence="2">histidine kinase</fullName>
        <ecNumber evidence="2">2.7.13.3</ecNumber>
    </recommendedName>
</protein>
<organism evidence="6 7">
    <name type="scientific">Hymenobacter negativus</name>
    <dbReference type="NCBI Taxonomy" id="2795026"/>
    <lineage>
        <taxon>Bacteria</taxon>
        <taxon>Pseudomonadati</taxon>
        <taxon>Bacteroidota</taxon>
        <taxon>Cytophagia</taxon>
        <taxon>Cytophagales</taxon>
        <taxon>Hymenobacteraceae</taxon>
        <taxon>Hymenobacter</taxon>
    </lineage>
</organism>
<dbReference type="CDD" id="cd00130">
    <property type="entry name" value="PAS"/>
    <property type="match status" value="1"/>
</dbReference>
<dbReference type="Gene3D" id="3.30.450.20">
    <property type="entry name" value="PAS domain"/>
    <property type="match status" value="1"/>
</dbReference>
<dbReference type="InterPro" id="IPR036890">
    <property type="entry name" value="HATPase_C_sf"/>
</dbReference>
<dbReference type="InterPro" id="IPR000014">
    <property type="entry name" value="PAS"/>
</dbReference>
<dbReference type="PRINTS" id="PR00344">
    <property type="entry name" value="BCTRLSENSOR"/>
</dbReference>
<dbReference type="SUPFAM" id="SSF47384">
    <property type="entry name" value="Homodimeric domain of signal transducing histidine kinase"/>
    <property type="match status" value="1"/>
</dbReference>
<feature type="region of interest" description="Disordered" evidence="4">
    <location>
        <begin position="160"/>
        <end position="181"/>
    </location>
</feature>
<dbReference type="Pfam" id="PF00512">
    <property type="entry name" value="HisKA"/>
    <property type="match status" value="1"/>
</dbReference>
<dbReference type="InterPro" id="IPR003661">
    <property type="entry name" value="HisK_dim/P_dom"/>
</dbReference>
<evidence type="ECO:0000313" key="7">
    <source>
        <dbReference type="Proteomes" id="UP000664369"/>
    </source>
</evidence>
<evidence type="ECO:0000256" key="1">
    <source>
        <dbReference type="ARBA" id="ARBA00000085"/>
    </source>
</evidence>
<dbReference type="SMART" id="SM00091">
    <property type="entry name" value="PAS"/>
    <property type="match status" value="1"/>
</dbReference>
<dbReference type="CDD" id="cd00082">
    <property type="entry name" value="HisKA"/>
    <property type="match status" value="1"/>
</dbReference>
<keyword evidence="6" id="KW-0808">Transferase</keyword>
<comment type="catalytic activity">
    <reaction evidence="1">
        <text>ATP + protein L-histidine = ADP + protein N-phospho-L-histidine.</text>
        <dbReference type="EC" id="2.7.13.3"/>
    </reaction>
</comment>
<dbReference type="Gene3D" id="3.30.565.10">
    <property type="entry name" value="Histidine kinase-like ATPase, C-terminal domain"/>
    <property type="match status" value="1"/>
</dbReference>
<evidence type="ECO:0000256" key="3">
    <source>
        <dbReference type="ARBA" id="ARBA00022553"/>
    </source>
</evidence>
<dbReference type="SUPFAM" id="SSF55785">
    <property type="entry name" value="PYP-like sensor domain (PAS domain)"/>
    <property type="match status" value="1"/>
</dbReference>
<dbReference type="InterPro" id="IPR035965">
    <property type="entry name" value="PAS-like_dom_sf"/>
</dbReference>
<dbReference type="Pfam" id="PF02518">
    <property type="entry name" value="HATPase_c"/>
    <property type="match status" value="1"/>
</dbReference>
<dbReference type="InterPro" id="IPR004358">
    <property type="entry name" value="Sig_transdc_His_kin-like_C"/>
</dbReference>
<sequence length="524" mass="58161">MEATRVGVAPVYSLEYHPHQHILALRWRGTYSLRELQESYRAALNLARRYGSAHWLLDSRRAGPIDLYVTQWLTQNFLPRAVARLAPRVLRLAVLCSPARLAQLHTDAPVGEAVAEAFAAPHPYHTRVFTAEAEAMAWLLREDQPAALSPASQPVLSQQLVPGRQAGDQQREKSGDAPRPSLFRTVFENSPLGHKIVTPDLTICQVNPALVAMLGCTRADQVEGRRILDFAHPHYRADWCELQEQLWACKIPCFTLQTCLIRADGTLLWCQVHSVRLSDHGQEMGYTTLIDTTAHMELHTSIKRLYDSQETALHMAAHDVRNSLANIKLSVELLRREQVGEEAQYLAIIEQAAVQAEAILKDVLYLGQLDAGQLRKQSLDFSAYLDAHLDTHRLVARAKGVTLVLEVPSHAVQANLNPHNFGRVVDNLVSNALKFTPAGGRVTVRLDKPAGRLRLAVQDTGIGIPAEYHAHLFDKFSTAAREGLAGESATGLGLFITQQIVRLHGGLIRVESRENEGTTFVVDL</sequence>
<dbReference type="EMBL" id="JAGETZ010000008">
    <property type="protein sequence ID" value="MBO2010734.1"/>
    <property type="molecule type" value="Genomic_DNA"/>
</dbReference>
<dbReference type="Gene3D" id="1.10.287.130">
    <property type="match status" value="1"/>
</dbReference>